<protein>
    <submittedName>
        <fullName evidence="2">Uncharacterized protein</fullName>
    </submittedName>
</protein>
<gene>
    <name evidence="2" type="ORF">BN1205_030670</name>
</gene>
<feature type="region of interest" description="Disordered" evidence="1">
    <location>
        <begin position="318"/>
        <end position="350"/>
    </location>
</feature>
<organism evidence="2">
    <name type="scientific">Toxoplasma gondii (strain ATCC 50861 / VEG)</name>
    <dbReference type="NCBI Taxonomy" id="432359"/>
    <lineage>
        <taxon>Eukaryota</taxon>
        <taxon>Sar</taxon>
        <taxon>Alveolata</taxon>
        <taxon>Apicomplexa</taxon>
        <taxon>Conoidasida</taxon>
        <taxon>Coccidia</taxon>
        <taxon>Eucoccidiorida</taxon>
        <taxon>Eimeriorina</taxon>
        <taxon>Sarcocystidae</taxon>
        <taxon>Toxoplasma</taxon>
    </lineage>
</organism>
<feature type="compositionally biased region" description="Basic and acidic residues" evidence="1">
    <location>
        <begin position="382"/>
        <end position="397"/>
    </location>
</feature>
<dbReference type="Gene3D" id="2.130.10.10">
    <property type="entry name" value="YVTN repeat-like/Quinoprotein amine dehydrogenase"/>
    <property type="match status" value="1"/>
</dbReference>
<dbReference type="EMBL" id="LN714500">
    <property type="protein sequence ID" value="CEL77097.1"/>
    <property type="molecule type" value="Genomic_DNA"/>
</dbReference>
<dbReference type="InterPro" id="IPR015943">
    <property type="entry name" value="WD40/YVTN_repeat-like_dom_sf"/>
</dbReference>
<accession>A0A0F7V8J3</accession>
<feature type="region of interest" description="Disordered" evidence="1">
    <location>
        <begin position="369"/>
        <end position="397"/>
    </location>
</feature>
<name>A0A0F7V8J3_TOXGV</name>
<evidence type="ECO:0000256" key="1">
    <source>
        <dbReference type="SAM" id="MobiDB-lite"/>
    </source>
</evidence>
<sequence>MWFLPRLDNMASTASCHGSAALLSRKRCIFTPFRVRTKCFPCLGTLLMAAVVVAVSQVPVSFSTKASSATEDEGFVLADLVGENKDEEKEKVSVAFQGDDARVLTSGEGKENASVAFQGDDARVLTSGEGKEKASVAFQGDDARVLTSGEGKEKASVAFQGDDARVLTSGEGKEKASVAFQGDDARVLTSGEGKEKASVAFQGDDARVLTSGEGKEKASVAFQGDDARVLTSDKEKEKVSVAFQGDDARVLTSGEGKEKASVAFQGDDARVLTSGEGKEKASVAFQGDDARVLTSGEGKEKASVAFQGDDARVLTSDKEKENVSVASQGDDARVLTSDEGDAGLDAAPRQEDGSFNLQSIQRIVDELKKEQEAARGSTTDEPQQKTEEITEGAEARETEQKVKDFVYSEGVDMESYVSGSQGSYMQKALKKFYDPQSLLEPSGLKAYFEFHIGIIEDTSKWLSHRSRYYRSSIEPTVLRGLALARVFAASLEVVLAEALTEIENLERLRYQKADREAFERARKNRKLGMFVLRLRELSWMLDAVFGEVSGTTRAYRCPQVCVTIRCRWTCEMKKTLPAEVDSLVALTTRLASIFETIQAFIDADAYIGCLPGAGKSPTFEHREAEATLARHAHNLSSNVGEFQRLLKGTGGKLLQLRERMLDFASLFKPGH</sequence>
<dbReference type="AlphaFoldDB" id="A0A0F7V8J3"/>
<dbReference type="AntiFam" id="ANF00269">
    <property type="entry name" value="Translation of CRISPR region"/>
</dbReference>
<evidence type="ECO:0000313" key="2">
    <source>
        <dbReference type="EMBL" id="CEL77097.1"/>
    </source>
</evidence>
<reference evidence="2" key="1">
    <citation type="journal article" date="2015" name="PLoS ONE">
        <title>Comprehensive Evaluation of Toxoplasma gondii VEG and Neospora caninum LIV Genomes with Tachyzoite Stage Transcriptome and Proteome Defines Novel Transcript Features.</title>
        <authorList>
            <person name="Ramaprasad A."/>
            <person name="Mourier T."/>
            <person name="Naeem R."/>
            <person name="Malas T.B."/>
            <person name="Moussa E."/>
            <person name="Panigrahi A."/>
            <person name="Vermont S.J."/>
            <person name="Otto T.D."/>
            <person name="Wastling J."/>
            <person name="Pain A."/>
        </authorList>
    </citation>
    <scope>NUCLEOTIDE SEQUENCE</scope>
    <source>
        <strain evidence="2">VEG</strain>
    </source>
</reference>
<proteinExistence type="predicted"/>